<dbReference type="Gene3D" id="2.130.10.130">
    <property type="entry name" value="Integrin alpha, N-terminal"/>
    <property type="match status" value="1"/>
</dbReference>
<evidence type="ECO:0000313" key="3">
    <source>
        <dbReference type="Proteomes" id="UP000217785"/>
    </source>
</evidence>
<evidence type="ECO:0000313" key="2">
    <source>
        <dbReference type="EMBL" id="GAX91768.1"/>
    </source>
</evidence>
<proteinExistence type="predicted"/>
<gene>
    <name evidence="2" type="ORF">EFBL_3459</name>
</gene>
<dbReference type="InterPro" id="IPR028994">
    <property type="entry name" value="Integrin_alpha_N"/>
</dbReference>
<dbReference type="EMBL" id="BDUF01000109">
    <property type="protein sequence ID" value="GAX91768.1"/>
    <property type="molecule type" value="Genomic_DNA"/>
</dbReference>
<dbReference type="SUPFAM" id="SSF69318">
    <property type="entry name" value="Integrin alpha N-terminal domain"/>
    <property type="match status" value="1"/>
</dbReference>
<keyword evidence="3" id="KW-1185">Reference proteome</keyword>
<evidence type="ECO:0000256" key="1">
    <source>
        <dbReference type="ARBA" id="ARBA00022729"/>
    </source>
</evidence>
<organism evidence="2 3">
    <name type="scientific">Effusibacillus lacus</name>
    <dbReference type="NCBI Taxonomy" id="1348429"/>
    <lineage>
        <taxon>Bacteria</taxon>
        <taxon>Bacillati</taxon>
        <taxon>Bacillota</taxon>
        <taxon>Bacilli</taxon>
        <taxon>Bacillales</taxon>
        <taxon>Alicyclobacillaceae</taxon>
        <taxon>Effusibacillus</taxon>
    </lineage>
</organism>
<reference evidence="3" key="1">
    <citation type="submission" date="2017-07" db="EMBL/GenBank/DDBJ databases">
        <title>Draft genome sequence of Effusibacillus lacus strain skLN1.</title>
        <authorList>
            <person name="Watanabe M."/>
            <person name="Kojima H."/>
            <person name="Fukui M."/>
        </authorList>
    </citation>
    <scope>NUCLEOTIDE SEQUENCE [LARGE SCALE GENOMIC DNA]</scope>
    <source>
        <strain evidence="3">skLN1</strain>
    </source>
</reference>
<accession>A0A292YP96</accession>
<dbReference type="RefSeq" id="WP_231705900.1">
    <property type="nucleotide sequence ID" value="NZ_BDUF01000109.1"/>
</dbReference>
<name>A0A292YP96_9BACL</name>
<dbReference type="AlphaFoldDB" id="A0A292YP96"/>
<dbReference type="InterPro" id="IPR018763">
    <property type="entry name" value="DUF2334"/>
</dbReference>
<protein>
    <recommendedName>
        <fullName evidence="4">DUF2334 domain-containing protein</fullName>
    </recommendedName>
</protein>
<dbReference type="GO" id="GO:0005975">
    <property type="term" value="P:carbohydrate metabolic process"/>
    <property type="evidence" value="ECO:0007669"/>
    <property type="project" value="InterPro"/>
</dbReference>
<dbReference type="SUPFAM" id="SSF88713">
    <property type="entry name" value="Glycoside hydrolase/deacetylase"/>
    <property type="match status" value="1"/>
</dbReference>
<sequence length="641" mass="72108">MIRVLLLLLAVVFLSSSFYVSRQVFSYFQPVSADGTFVLLRLEDVGPGGSYGTLEGLGKLRAVLEYLQQENVPYHVTVVSRWISISEQGEWVEAGIDTPTPLTESFVQLLRRVQSNGAILGMHGYTHQYGHVPRADNHHKSGFANEFNVPGEPFSETPEYAQERIEKSLQAFKQNGLKPAFWESPHYNSSVFQQQVFRSYMGIIYEPHKRHLRSLRDIVYVEEENEWKAASSGAVYIPAPLRYIDTPELVDQILTKLNGYDGLASLYYHPYLEFPYLEPVVNDGQAVSEDGLPVFRYKSDTKSPLHKLVEGVRSLKHYRFGTIHDVVPFSPAHRIHMSPNTGKKDLLSGDVNGDCLDDWISVDQNSQTVSVTLSNLDWPRNHKTLAPEIWLQHGFLKNTGTTLAIDVDQDKRADILQIGIDGVQIFRSEGDRFQSNPQTVIFPDAVRDMLSGKHPNSVFWRVGKQKSGKPVLLLWDQENHKGLTFELEKNHLIEKATFPIPPIPPDEQNQVFLGDVTGDGLTDIIIHNDTSNQTWVMQGENDSYGKAEVWYETQHGNLVAIADFNGDGLSDLLFHDQAKALWQTVHSTGSQFAKMPASFGPWGRVEAGIPMVGDWDGNGKADIGMYHPFKGILDVSLSFQD</sequence>
<dbReference type="Proteomes" id="UP000217785">
    <property type="component" value="Unassembled WGS sequence"/>
</dbReference>
<dbReference type="Pfam" id="PF10096">
    <property type="entry name" value="DUF2334"/>
    <property type="match status" value="1"/>
</dbReference>
<dbReference type="InterPro" id="IPR013517">
    <property type="entry name" value="FG-GAP"/>
</dbReference>
<dbReference type="Gene3D" id="3.20.20.370">
    <property type="entry name" value="Glycoside hydrolase/deacetylase"/>
    <property type="match status" value="1"/>
</dbReference>
<comment type="caution">
    <text evidence="2">The sequence shown here is derived from an EMBL/GenBank/DDBJ whole genome shotgun (WGS) entry which is preliminary data.</text>
</comment>
<keyword evidence="1" id="KW-0732">Signal</keyword>
<evidence type="ECO:0008006" key="4">
    <source>
        <dbReference type="Google" id="ProtNLM"/>
    </source>
</evidence>
<dbReference type="InterPro" id="IPR011330">
    <property type="entry name" value="Glyco_hydro/deAcase_b/a-brl"/>
</dbReference>
<dbReference type="PANTHER" id="PTHR46580">
    <property type="entry name" value="SENSOR KINASE-RELATED"/>
    <property type="match status" value="1"/>
</dbReference>
<dbReference type="Pfam" id="PF13517">
    <property type="entry name" value="FG-GAP_3"/>
    <property type="match status" value="1"/>
</dbReference>